<evidence type="ECO:0000313" key="2">
    <source>
        <dbReference type="Proteomes" id="UP000026922"/>
    </source>
</evidence>
<organism evidence="1 2">
    <name type="scientific">Holospora undulata HU1</name>
    <dbReference type="NCBI Taxonomy" id="1321371"/>
    <lineage>
        <taxon>Bacteria</taxon>
        <taxon>Pseudomonadati</taxon>
        <taxon>Pseudomonadota</taxon>
        <taxon>Alphaproteobacteria</taxon>
        <taxon>Holosporales</taxon>
        <taxon>Holosporaceae</taxon>
        <taxon>Holospora</taxon>
    </lineage>
</organism>
<comment type="caution">
    <text evidence="1">The sequence shown here is derived from an EMBL/GenBank/DDBJ whole genome shotgun (WGS) entry which is preliminary data.</text>
</comment>
<dbReference type="AlphaFoldDB" id="A0A061JGM8"/>
<accession>A0A061JGM8</accession>
<dbReference type="RefSeq" id="WP_006297002.1">
    <property type="nucleotide sequence ID" value="NZ_ARPM03000084.1"/>
</dbReference>
<protein>
    <submittedName>
        <fullName evidence="1">Uncharacterized protein</fullName>
    </submittedName>
</protein>
<proteinExistence type="predicted"/>
<reference evidence="1 2" key="1">
    <citation type="journal article" date="2013" name="Genome Announc.">
        <title>Draft Genome Sequence of Holospora undulata Strain HU1, a Micronucleus-Specific Symbiont of the Ciliate Paramecium caudatum.</title>
        <authorList>
            <person name="Dohra H."/>
            <person name="Suzuki H."/>
            <person name="Suzuki T."/>
            <person name="Tanaka K."/>
            <person name="Fujishima M."/>
        </authorList>
    </citation>
    <scope>NUCLEOTIDE SEQUENCE [LARGE SCALE GENOMIC DNA]</scope>
    <source>
        <strain evidence="1 2">HU1</strain>
    </source>
</reference>
<dbReference type="EMBL" id="ARPM03000084">
    <property type="protein sequence ID" value="ETZ05261.1"/>
    <property type="molecule type" value="Genomic_DNA"/>
</dbReference>
<gene>
    <name evidence="1" type="ORF">K737_300310</name>
</gene>
<keyword evidence="2" id="KW-1185">Reference proteome</keyword>
<name>A0A061JGM8_9PROT</name>
<sequence length="52" mass="5390">MPRTHGHSDKGRRCYGSHDCGAKGRINVMGGLIGSALGAVGLLTANTDVFAY</sequence>
<dbReference type="Proteomes" id="UP000026922">
    <property type="component" value="Unassembled WGS sequence"/>
</dbReference>
<evidence type="ECO:0000313" key="1">
    <source>
        <dbReference type="EMBL" id="ETZ05261.1"/>
    </source>
</evidence>